<keyword evidence="4" id="KW-0411">Iron-sulfur</keyword>
<feature type="domain" description="Molybdopterin oxidoreductase" evidence="8">
    <location>
        <begin position="2"/>
        <end position="393"/>
    </location>
</feature>
<accession>I7IWV4</accession>
<dbReference type="GO" id="GO:0009061">
    <property type="term" value="P:anaerobic respiration"/>
    <property type="evidence" value="ECO:0007669"/>
    <property type="project" value="TreeGrafter"/>
</dbReference>
<reference evidence="11 12" key="2">
    <citation type="submission" date="2012-08" db="EMBL/GenBank/DDBJ databases">
        <title>The Genome Sequence of Turicella otitidis ATCC 51513.</title>
        <authorList>
            <consortium name="The Broad Institute Genome Sequencing Platform"/>
            <person name="Earl A."/>
            <person name="Ward D."/>
            <person name="Feldgarden M."/>
            <person name="Gevers D."/>
            <person name="Huys G."/>
            <person name="Walker B."/>
            <person name="Young S.K."/>
            <person name="Zeng Q."/>
            <person name="Gargeya S."/>
            <person name="Fitzgerald M."/>
            <person name="Haas B."/>
            <person name="Abouelleil A."/>
            <person name="Alvarado L."/>
            <person name="Arachchi H.M."/>
            <person name="Berlin A.M."/>
            <person name="Chapman S.B."/>
            <person name="Goldberg J."/>
            <person name="Griggs A."/>
            <person name="Gujja S."/>
            <person name="Hansen M."/>
            <person name="Howarth C."/>
            <person name="Imamovic A."/>
            <person name="Larimer J."/>
            <person name="McCowen C."/>
            <person name="Montmayeur A."/>
            <person name="Murphy C."/>
            <person name="Neiman D."/>
            <person name="Pearson M."/>
            <person name="Priest M."/>
            <person name="Roberts A."/>
            <person name="Saif S."/>
            <person name="Shea T."/>
            <person name="Sisk P."/>
            <person name="Sykes S."/>
            <person name="Wortman J."/>
            <person name="Nusbaum C."/>
            <person name="Birren B."/>
        </authorList>
    </citation>
    <scope>NUCLEOTIDE SEQUENCE [LARGE SCALE GENOMIC DNA]</scope>
    <source>
        <strain evidence="11 12">ATCC 51513</strain>
    </source>
</reference>
<evidence type="ECO:0000313" key="11">
    <source>
        <dbReference type="EMBL" id="EJZ82068.1"/>
    </source>
</evidence>
<proteinExistence type="inferred from homology"/>
<keyword evidence="4" id="KW-0004">4Fe-4S</keyword>
<dbReference type="Pfam" id="PF00384">
    <property type="entry name" value="Molybdopterin"/>
    <property type="match status" value="1"/>
</dbReference>
<dbReference type="GO" id="GO:0030151">
    <property type="term" value="F:molybdenum ion binding"/>
    <property type="evidence" value="ECO:0007669"/>
    <property type="project" value="TreeGrafter"/>
</dbReference>
<evidence type="ECO:0000256" key="7">
    <source>
        <dbReference type="SAM" id="MobiDB-lite"/>
    </source>
</evidence>
<dbReference type="GO" id="GO:0043546">
    <property type="term" value="F:molybdopterin cofactor binding"/>
    <property type="evidence" value="ECO:0007669"/>
    <property type="project" value="InterPro"/>
</dbReference>
<evidence type="ECO:0000256" key="4">
    <source>
        <dbReference type="ARBA" id="ARBA00022485"/>
    </source>
</evidence>
<dbReference type="InterPro" id="IPR006657">
    <property type="entry name" value="MoPterin_dinucl-bd_dom"/>
</dbReference>
<dbReference type="EMBL" id="AHAE01000044">
    <property type="protein sequence ID" value="EJZ82068.1"/>
    <property type="molecule type" value="Genomic_DNA"/>
</dbReference>
<dbReference type="PANTHER" id="PTHR43598">
    <property type="entry name" value="TUNGSTEN-CONTAINING FORMYLMETHANOFURAN DEHYDROGENASE 2 SUBUNIT B"/>
    <property type="match status" value="1"/>
</dbReference>
<keyword evidence="6 10" id="KW-0560">Oxidoreductase</keyword>
<comment type="similarity">
    <text evidence="3">Belongs to the prokaryotic molybdopterin-containing oxidoreductase family.</text>
</comment>
<feature type="compositionally biased region" description="Basic and acidic residues" evidence="7">
    <location>
        <begin position="917"/>
        <end position="951"/>
    </location>
</feature>
<dbReference type="STRING" id="29321.AAV33_04015"/>
<reference evidence="10 13" key="1">
    <citation type="journal article" date="2012" name="J. Bacteriol.">
        <title>Draft Genome Sequence of Turicella otitidis ATCC 51513, Isolated from Middle Ear Fluid from a Child with Otitis Media.</title>
        <authorList>
            <person name="Brinkrolf K."/>
            <person name="Schneider J."/>
            <person name="Knecht M."/>
            <person name="Ruckert C."/>
            <person name="Tauch A."/>
        </authorList>
    </citation>
    <scope>NUCLEOTIDE SEQUENCE [LARGE SCALE GENOMIC DNA]</scope>
    <source>
        <strain evidence="10 13">ATCC 51513</strain>
    </source>
</reference>
<dbReference type="GO" id="GO:0016491">
    <property type="term" value="F:oxidoreductase activity"/>
    <property type="evidence" value="ECO:0007669"/>
    <property type="project" value="UniProtKB-KW"/>
</dbReference>
<dbReference type="HOGENOM" id="CLU_000422_1_2_11"/>
<feature type="compositionally biased region" description="Polar residues" evidence="7">
    <location>
        <begin position="859"/>
        <end position="871"/>
    </location>
</feature>
<dbReference type="Proteomes" id="UP000011016">
    <property type="component" value="Unassembled WGS sequence"/>
</dbReference>
<evidence type="ECO:0000256" key="2">
    <source>
        <dbReference type="ARBA" id="ARBA00004196"/>
    </source>
</evidence>
<dbReference type="AlphaFoldDB" id="I7IWV4"/>
<comment type="subcellular location">
    <subcellularLocation>
        <location evidence="2">Cell envelope</location>
    </subcellularLocation>
</comment>
<feature type="region of interest" description="Disordered" evidence="7">
    <location>
        <begin position="858"/>
        <end position="951"/>
    </location>
</feature>
<dbReference type="eggNOG" id="COG0243">
    <property type="taxonomic scope" value="Bacteria"/>
</dbReference>
<dbReference type="CDD" id="cd02792">
    <property type="entry name" value="MopB_CT_Formate-Dh-Na-like"/>
    <property type="match status" value="1"/>
</dbReference>
<comment type="caution">
    <text evidence="10">The sequence shown here is derived from an EMBL/GenBank/DDBJ whole genome shotgun (WGS) entry which is preliminary data.</text>
</comment>
<evidence type="ECO:0000313" key="12">
    <source>
        <dbReference type="Proteomes" id="UP000006078"/>
    </source>
</evidence>
<evidence type="ECO:0000256" key="3">
    <source>
        <dbReference type="ARBA" id="ARBA00010312"/>
    </source>
</evidence>
<dbReference type="Gene3D" id="3.40.228.10">
    <property type="entry name" value="Dimethylsulfoxide Reductase, domain 2"/>
    <property type="match status" value="2"/>
</dbReference>
<dbReference type="SUPFAM" id="SSF53706">
    <property type="entry name" value="Formate dehydrogenase/DMSO reductase, domains 1-3"/>
    <property type="match status" value="1"/>
</dbReference>
<dbReference type="Gene3D" id="2.40.40.20">
    <property type="match status" value="1"/>
</dbReference>
<evidence type="ECO:0000256" key="1">
    <source>
        <dbReference type="ARBA" id="ARBA00001966"/>
    </source>
</evidence>
<dbReference type="GO" id="GO:0030313">
    <property type="term" value="C:cell envelope"/>
    <property type="evidence" value="ECO:0007669"/>
    <property type="project" value="UniProtKB-SubCell"/>
</dbReference>
<keyword evidence="12" id="KW-1185">Reference proteome</keyword>
<evidence type="ECO:0000259" key="9">
    <source>
        <dbReference type="Pfam" id="PF01568"/>
    </source>
</evidence>
<feature type="compositionally biased region" description="Basic and acidic residues" evidence="7">
    <location>
        <begin position="616"/>
        <end position="626"/>
    </location>
</feature>
<dbReference type="GO" id="GO:0009055">
    <property type="term" value="F:electron transfer activity"/>
    <property type="evidence" value="ECO:0007669"/>
    <property type="project" value="TreeGrafter"/>
</dbReference>
<feature type="compositionally biased region" description="Acidic residues" evidence="7">
    <location>
        <begin position="904"/>
        <end position="916"/>
    </location>
</feature>
<feature type="compositionally biased region" description="Basic and acidic residues" evidence="7">
    <location>
        <begin position="884"/>
        <end position="902"/>
    </location>
</feature>
<dbReference type="InterPro" id="IPR048158">
    <property type="entry name" value="Formate_DH_Act"/>
</dbReference>
<evidence type="ECO:0000256" key="5">
    <source>
        <dbReference type="ARBA" id="ARBA00022723"/>
    </source>
</evidence>
<organism evidence="10 13">
    <name type="scientific">Corynebacterium otitidis ATCC 51513</name>
    <dbReference type="NCBI Taxonomy" id="883169"/>
    <lineage>
        <taxon>Bacteria</taxon>
        <taxon>Bacillati</taxon>
        <taxon>Actinomycetota</taxon>
        <taxon>Actinomycetes</taxon>
        <taxon>Mycobacteriales</taxon>
        <taxon>Corynebacteriaceae</taxon>
        <taxon>Corynebacterium</taxon>
    </lineage>
</organism>
<sequence length="951" mass="105813">MANSDCIVIQGSNMAEAHPVGFQWVAEAKARGARVIHVDPRFSRTSAVADKHLPIRAGSDVVLLGALIKYIIDNELYFRDYVVAYTNAATLVREDFEDTEDLDGLFSGYNPETGEYDTATWQYATKPCCGDSSDLPGMADDPQASGVEGVAGNWTNETDETLTHPRCVFQVLKRHYQRYTPELVEQVCGIPKEDFYYLADAVTRNSGRERTTCFAYAVGWTQHTLGAQFIRTSTILQLLLGNIGRPGGGIMALRGHASIQGSTDIPTLFHLLPGYIPMPKAGMEHLSDFIPSLGDPNKKGFWANGNNYAVSLLKSYFGKNATKDNEFGYQWLPRLDGPLGTYQTQMAMMRDEVDGYFVFGQNPVVGSAHGRMQRDAMRHLKWLVVRDFQLIETATFWKDSPEILDGEIAPEDIDTEVFFLPAATHVEKAGTFTQTQRMVQWRHQAIEAPGEAEAELEFFYHLGEKIRERVADSTDPRDLPLQMMSWDYTSEKTGDEPDPEMVLREINGYHLEGEKAGQLVSNFNELKDDGSTSSGCWIYAGVFADNVNHADDRVPGTKQDSMASKWGWVWPANRRILYNRASADPDGKPWSERKKLIWWDEERGEWVGPDVPDFPKTLDPHTRPEKGAVGPKALSGTDAFIMQPDGKGWLFAPEGVVDGPLPTHYEAQESPVENPVYRQQKSPTRRVFRREDNLSAASAGEPGAEVYPVVMTTYRLTEHHTAGGMSRYVPYLSELQPEMFVEVSPELAEDRGLENGEYATIISPRAVIEARVLVTNRFRPLTINGKRFHQIGLPYHWGQGNEAVVRGDSANDLLGLALDPNVQIQESKVASCEVLPGRRPRGPERDKMVLDYQRRAGLTTETGNQLLSYPESTPPPGPGSAGELHGEHGGADPGADVERSAEGVDPDGPDETEDGDPAARDKKRDDKKGRSRDENERRDDDSHDGDEGGRK</sequence>
<keyword evidence="4" id="KW-0408">Iron</keyword>
<dbReference type="EMBL" id="CAJZ01000083">
    <property type="protein sequence ID" value="CCI83278.1"/>
    <property type="molecule type" value="Genomic_DNA"/>
</dbReference>
<gene>
    <name evidence="10" type="ORF">BN46_0540</name>
</gene>
<comment type="cofactor">
    <cofactor evidence="1">
        <name>[4Fe-4S] cluster</name>
        <dbReference type="ChEBI" id="CHEBI:49883"/>
    </cofactor>
</comment>
<evidence type="ECO:0000313" key="10">
    <source>
        <dbReference type="EMBL" id="CCI83278.1"/>
    </source>
</evidence>
<dbReference type="OrthoDB" id="9759518at2"/>
<name>I7IWV4_9CORY</name>
<dbReference type="InterPro" id="IPR009010">
    <property type="entry name" value="Asp_de-COase-like_dom_sf"/>
</dbReference>
<protein>
    <submittedName>
        <fullName evidence="10">Formate dehydrogenase, alpha subunit</fullName>
        <ecNumber evidence="10">1.2.1.2</ecNumber>
    </submittedName>
</protein>
<dbReference type="InterPro" id="IPR006656">
    <property type="entry name" value="Mopterin_OxRdtase"/>
</dbReference>
<evidence type="ECO:0000259" key="8">
    <source>
        <dbReference type="Pfam" id="PF00384"/>
    </source>
</evidence>
<dbReference type="Gene3D" id="3.40.50.740">
    <property type="match status" value="1"/>
</dbReference>
<evidence type="ECO:0000313" key="13">
    <source>
        <dbReference type="Proteomes" id="UP000011016"/>
    </source>
</evidence>
<dbReference type="Pfam" id="PF01568">
    <property type="entry name" value="Molydop_binding"/>
    <property type="match status" value="1"/>
</dbReference>
<dbReference type="GO" id="GO:0051539">
    <property type="term" value="F:4 iron, 4 sulfur cluster binding"/>
    <property type="evidence" value="ECO:0007669"/>
    <property type="project" value="UniProtKB-KW"/>
</dbReference>
<dbReference type="EC" id="1.2.1.2" evidence="10"/>
<dbReference type="NCBIfam" id="NF041513">
    <property type="entry name" value="formate_DH_Act"/>
    <property type="match status" value="1"/>
</dbReference>
<dbReference type="PATRIC" id="fig|883169.3.peg.968"/>
<dbReference type="PANTHER" id="PTHR43598:SF1">
    <property type="entry name" value="FORMATE DEHYDROGENASE-O MAJOR SUBUNIT"/>
    <property type="match status" value="1"/>
</dbReference>
<evidence type="ECO:0000256" key="6">
    <source>
        <dbReference type="ARBA" id="ARBA00023002"/>
    </source>
</evidence>
<feature type="domain" description="Molybdopterin dinucleotide-binding" evidence="9">
    <location>
        <begin position="710"/>
        <end position="829"/>
    </location>
</feature>
<feature type="region of interest" description="Disordered" evidence="7">
    <location>
        <begin position="610"/>
        <end position="632"/>
    </location>
</feature>
<keyword evidence="5" id="KW-0479">Metal-binding</keyword>
<dbReference type="Proteomes" id="UP000006078">
    <property type="component" value="Unassembled WGS sequence"/>
</dbReference>
<dbReference type="SUPFAM" id="SSF50692">
    <property type="entry name" value="ADC-like"/>
    <property type="match status" value="1"/>
</dbReference>